<dbReference type="EMBL" id="MDGM01000009">
    <property type="protein sequence ID" value="PIB25574.1"/>
    <property type="molecule type" value="Genomic_DNA"/>
</dbReference>
<dbReference type="RefSeq" id="WP_099591954.1">
    <property type="nucleotide sequence ID" value="NZ_MDGM01000009.1"/>
</dbReference>
<dbReference type="Proteomes" id="UP000231516">
    <property type="component" value="Unassembled WGS sequence"/>
</dbReference>
<comment type="caution">
    <text evidence="2">The sequence shown here is derived from an EMBL/GenBank/DDBJ whole genome shotgun (WGS) entry which is preliminary data.</text>
</comment>
<dbReference type="InterPro" id="IPR052535">
    <property type="entry name" value="Bacilysin_H2HPP_isomerase"/>
</dbReference>
<dbReference type="PIRSF" id="PIRSF029883">
    <property type="entry name" value="KdgF"/>
    <property type="match status" value="1"/>
</dbReference>
<evidence type="ECO:0000313" key="2">
    <source>
        <dbReference type="EMBL" id="PIB25574.1"/>
    </source>
</evidence>
<dbReference type="Gene3D" id="2.60.120.10">
    <property type="entry name" value="Jelly Rolls"/>
    <property type="match status" value="1"/>
</dbReference>
<keyword evidence="3" id="KW-1185">Reference proteome</keyword>
<dbReference type="AlphaFoldDB" id="A0A2G5KA99"/>
<dbReference type="InterPro" id="IPR025499">
    <property type="entry name" value="KdgF"/>
</dbReference>
<gene>
    <name evidence="2" type="ORF">BFP76_00050</name>
</gene>
<dbReference type="InterPro" id="IPR011051">
    <property type="entry name" value="RmlC_Cupin_sf"/>
</dbReference>
<dbReference type="Pfam" id="PF07883">
    <property type="entry name" value="Cupin_2"/>
    <property type="match status" value="1"/>
</dbReference>
<organism evidence="2 3">
    <name type="scientific">Paramylibacter kogurei</name>
    <dbReference type="NCBI Taxonomy" id="1889778"/>
    <lineage>
        <taxon>Bacteria</taxon>
        <taxon>Pseudomonadati</taxon>
        <taxon>Pseudomonadota</taxon>
        <taxon>Alphaproteobacteria</taxon>
        <taxon>Rhodobacterales</taxon>
        <taxon>Paracoccaceae</taxon>
        <taxon>Paramylibacter</taxon>
    </lineage>
</organism>
<evidence type="ECO:0000259" key="1">
    <source>
        <dbReference type="Pfam" id="PF07883"/>
    </source>
</evidence>
<sequence>MIVNSDTPDAWMTSGPGAQRRILCQDKDLMMVEFRFEKDGEGLPHNHPHTQTTYVSSGKFEFTVAGVTKILGPGDGMLIPSNAVHSCVCLEAGVLLDSFTPRRDDFMQAHNIPLD</sequence>
<feature type="domain" description="Cupin type-2" evidence="1">
    <location>
        <begin position="33"/>
        <end position="90"/>
    </location>
</feature>
<dbReference type="CDD" id="cd02238">
    <property type="entry name" value="cupin_KdgF"/>
    <property type="match status" value="1"/>
</dbReference>
<name>A0A2G5KA99_9RHOB</name>
<dbReference type="PANTHER" id="PTHR40112">
    <property type="entry name" value="H2HPP ISOMERASE"/>
    <property type="match status" value="1"/>
</dbReference>
<dbReference type="PANTHER" id="PTHR40112:SF1">
    <property type="entry name" value="H2HPP ISOMERASE"/>
    <property type="match status" value="1"/>
</dbReference>
<dbReference type="InterPro" id="IPR014710">
    <property type="entry name" value="RmlC-like_jellyroll"/>
</dbReference>
<proteinExistence type="predicted"/>
<accession>A0A2G5KA99</accession>
<dbReference type="OrthoDB" id="9811153at2"/>
<dbReference type="SUPFAM" id="SSF51182">
    <property type="entry name" value="RmlC-like cupins"/>
    <property type="match status" value="1"/>
</dbReference>
<protein>
    <submittedName>
        <fullName evidence="2">Cupin</fullName>
    </submittedName>
</protein>
<evidence type="ECO:0000313" key="3">
    <source>
        <dbReference type="Proteomes" id="UP000231516"/>
    </source>
</evidence>
<dbReference type="InterPro" id="IPR013096">
    <property type="entry name" value="Cupin_2"/>
</dbReference>
<reference evidence="2 3" key="1">
    <citation type="submission" date="2016-08" db="EMBL/GenBank/DDBJ databases">
        <title>Draft genome of Amylibacter sp. strain 4G11.</title>
        <authorList>
            <person name="Wong S.-K."/>
            <person name="Hamasaki K."/>
            <person name="Yoshizawa S."/>
        </authorList>
    </citation>
    <scope>NUCLEOTIDE SEQUENCE [LARGE SCALE GENOMIC DNA]</scope>
    <source>
        <strain evidence="2 3">4G11</strain>
    </source>
</reference>